<organism evidence="4 5">
    <name type="scientific">Aspergillus sclerotioniger CBS 115572</name>
    <dbReference type="NCBI Taxonomy" id="1450535"/>
    <lineage>
        <taxon>Eukaryota</taxon>
        <taxon>Fungi</taxon>
        <taxon>Dikarya</taxon>
        <taxon>Ascomycota</taxon>
        <taxon>Pezizomycotina</taxon>
        <taxon>Eurotiomycetes</taxon>
        <taxon>Eurotiomycetidae</taxon>
        <taxon>Eurotiales</taxon>
        <taxon>Aspergillaceae</taxon>
        <taxon>Aspergillus</taxon>
        <taxon>Aspergillus subgen. Circumdati</taxon>
    </lineage>
</organism>
<dbReference type="InterPro" id="IPR036514">
    <property type="entry name" value="SGNH_hydro_sf"/>
</dbReference>
<dbReference type="Proteomes" id="UP000246702">
    <property type="component" value="Unassembled WGS sequence"/>
</dbReference>
<sequence>MYSQLWNGLAVIATLGSCVLADHRLHRHVRGNSSVEWDHLMMRDDDTTEFDPTDLSYIQSMAAIGDSYSAGIGAGERLGAITQALQPESVIADVINNQIPSINGNQQVIMLSAGGNDVELSNILNQCIFQWAVLNSNQVAVTKAAALADPDYTWAGSYDWDSLGLGCDGQLARTRNLIAGDAFSKSLDSVIEAAKAKLGSKGMIYYTGYAKFWAEDLSSACDSVSWATWIYNSQKLTTDHRRTMNELVDSVNAQISAAVDGAGSQVKFVNYDSYVGYFNGRFCETGVDESTAESNTSSILGDPLGRNPYKRSQDNPLNGTFEGSVNQLAQITLLMDPDATLSDQAFVSDAATVDATTAILGESKISLSAESSDLEVPNILPDGYWRVFHPQMLLHELIAELVIYEMVNFNEQDNGYPAIPEQFTFDSCPYYPPTNGSNGTTDGQQIALASYINPLSDPAAWNRIIDYPGDKVTVLVANILNVPDTTVDVDWQKVINRAYSAGKRVLGYVRTGYLGVSQDHFQTRLGSSDLADWWYKLYPGVIGGIFFDEGWNDCGTDNQYSELYRFITDTKKRKHPGAFTVLNPGATMPQCFEHSADTLMTFKNSYDTYMNHYVANPDWTPSDSRKLWHIIYNVPADKAGDVAALARERGAGLIHITDDNLPNPYDTLPDDTYMQTIMSALDGGGPAIADPSAYSDPGDSASQPSSLSVTFSDYSSVTLSWDANSKTPYAYAVCRDGTEVVRLPGTMTKVIVGNIDSGSSMTFTVRARGTDGTETSDSNSVSATTLSLPDNQAVTNVKSLSTATSTTVQADILVPFAFVRVFLTDPDTRCSMPSWPINYNTGNFICTHYMVEGSALYQYTGANLTDGQTNYPWTWTSINTAPVSRNGYTYTWTLPIGSSTTDPNYFVVEAQGYNPITNVFHPCPSTGASCTGKAPYDCKGETLCSTLNVKCNCWANWEQYGCSVQVRGKDQNMNNCQITGDEMWEAYQDIRNIGGCKKCGTKHFGNGCLVSVDYYYGCDNRDNGVNSLDT</sequence>
<evidence type="ECO:0000256" key="1">
    <source>
        <dbReference type="SAM" id="MobiDB-lite"/>
    </source>
</evidence>
<keyword evidence="2" id="KW-0732">Signal</keyword>
<dbReference type="InterPro" id="IPR013783">
    <property type="entry name" value="Ig-like_fold"/>
</dbReference>
<dbReference type="CDD" id="cd00063">
    <property type="entry name" value="FN3"/>
    <property type="match status" value="1"/>
</dbReference>
<dbReference type="InterPro" id="IPR021986">
    <property type="entry name" value="Spherulin4"/>
</dbReference>
<dbReference type="InterPro" id="IPR029167">
    <property type="entry name" value="Mug117"/>
</dbReference>
<feature type="domain" description="Fibronectin type-III" evidence="3">
    <location>
        <begin position="703"/>
        <end position="788"/>
    </location>
</feature>
<name>A0A317XGW2_9EURO</name>
<feature type="chain" id="PRO_5016264148" evidence="2">
    <location>
        <begin position="22"/>
        <end position="1030"/>
    </location>
</feature>
<comment type="caution">
    <text evidence="4">The sequence shown here is derived from an EMBL/GenBank/DDBJ whole genome shotgun (WGS) entry which is preliminary data.</text>
</comment>
<evidence type="ECO:0000313" key="5">
    <source>
        <dbReference type="Proteomes" id="UP000246702"/>
    </source>
</evidence>
<dbReference type="OrthoDB" id="1896086at2759"/>
<gene>
    <name evidence="4" type="ORF">BO94DRAFT_552214</name>
</gene>
<dbReference type="InterPro" id="IPR003961">
    <property type="entry name" value="FN3_dom"/>
</dbReference>
<dbReference type="Gene3D" id="3.40.50.1110">
    <property type="entry name" value="SGNH hydrolase"/>
    <property type="match status" value="1"/>
</dbReference>
<keyword evidence="5" id="KW-1185">Reference proteome</keyword>
<dbReference type="EMBL" id="MSFK01000001">
    <property type="protein sequence ID" value="PWY96628.1"/>
    <property type="molecule type" value="Genomic_DNA"/>
</dbReference>
<dbReference type="InterPro" id="IPR036116">
    <property type="entry name" value="FN3_sf"/>
</dbReference>
<accession>A0A317XGW2</accession>
<dbReference type="PANTHER" id="PTHR35040">
    <property type="match status" value="1"/>
</dbReference>
<dbReference type="SUPFAM" id="SSF49265">
    <property type="entry name" value="Fibronectin type III"/>
    <property type="match status" value="1"/>
</dbReference>
<dbReference type="GeneID" id="37115730"/>
<evidence type="ECO:0000259" key="3">
    <source>
        <dbReference type="PROSITE" id="PS50853"/>
    </source>
</evidence>
<feature type="region of interest" description="Disordered" evidence="1">
    <location>
        <begin position="293"/>
        <end position="317"/>
    </location>
</feature>
<dbReference type="Pfam" id="PF12138">
    <property type="entry name" value="Spherulin4"/>
    <property type="match status" value="1"/>
</dbReference>
<evidence type="ECO:0000256" key="2">
    <source>
        <dbReference type="SAM" id="SignalP"/>
    </source>
</evidence>
<protein>
    <submittedName>
        <fullName evidence="4">Fibronectin type III domain protein</fullName>
    </submittedName>
</protein>
<dbReference type="STRING" id="1450535.A0A317XGW2"/>
<evidence type="ECO:0000313" key="4">
    <source>
        <dbReference type="EMBL" id="PWY96628.1"/>
    </source>
</evidence>
<feature type="signal peptide" evidence="2">
    <location>
        <begin position="1"/>
        <end position="21"/>
    </location>
</feature>
<dbReference type="SUPFAM" id="SSF52266">
    <property type="entry name" value="SGNH hydrolase"/>
    <property type="match status" value="1"/>
</dbReference>
<reference evidence="4 5" key="1">
    <citation type="submission" date="2016-12" db="EMBL/GenBank/DDBJ databases">
        <title>The genomes of Aspergillus section Nigri reveals drivers in fungal speciation.</title>
        <authorList>
            <consortium name="DOE Joint Genome Institute"/>
            <person name="Vesth T.C."/>
            <person name="Nybo J."/>
            <person name="Theobald S."/>
            <person name="Brandl J."/>
            <person name="Frisvad J.C."/>
            <person name="Nielsen K.F."/>
            <person name="Lyhne E.K."/>
            <person name="Kogle M.E."/>
            <person name="Kuo A."/>
            <person name="Riley R."/>
            <person name="Clum A."/>
            <person name="Nolan M."/>
            <person name="Lipzen A."/>
            <person name="Salamov A."/>
            <person name="Henrissat B."/>
            <person name="Wiebenga A."/>
            <person name="De Vries R.P."/>
            <person name="Grigoriev I.V."/>
            <person name="Mortensen U.H."/>
            <person name="Andersen M.R."/>
            <person name="Baker S.E."/>
        </authorList>
    </citation>
    <scope>NUCLEOTIDE SEQUENCE [LARGE SCALE GENOMIC DNA]</scope>
    <source>
        <strain evidence="4 5">CBS 115572</strain>
    </source>
</reference>
<dbReference type="PROSITE" id="PS50853">
    <property type="entry name" value="FN3"/>
    <property type="match status" value="1"/>
</dbReference>
<proteinExistence type="predicted"/>
<dbReference type="AlphaFoldDB" id="A0A317XGW2"/>
<dbReference type="Pfam" id="PF15474">
    <property type="entry name" value="MU117"/>
    <property type="match status" value="1"/>
</dbReference>
<dbReference type="Gene3D" id="2.60.40.10">
    <property type="entry name" value="Immunoglobulins"/>
    <property type="match status" value="1"/>
</dbReference>
<dbReference type="RefSeq" id="XP_025473389.1">
    <property type="nucleotide sequence ID" value="XM_025613587.1"/>
</dbReference>
<dbReference type="PANTHER" id="PTHR35040:SF7">
    <property type="entry name" value="FIBRONECTIN TYPE-III DOMAIN-CONTAINING PROTEIN-RELATED"/>
    <property type="match status" value="1"/>
</dbReference>